<comment type="subcellular location">
    <subcellularLocation>
        <location evidence="1">Membrane</location>
        <topology evidence="1">Single-pass membrane protein</topology>
    </subcellularLocation>
</comment>
<dbReference type="SUPFAM" id="SSF49417">
    <property type="entry name" value="p53-like transcription factors"/>
    <property type="match status" value="1"/>
</dbReference>
<organism evidence="12 13">
    <name type="scientific">Aldrovandia affinis</name>
    <dbReference type="NCBI Taxonomy" id="143900"/>
    <lineage>
        <taxon>Eukaryota</taxon>
        <taxon>Metazoa</taxon>
        <taxon>Chordata</taxon>
        <taxon>Craniata</taxon>
        <taxon>Vertebrata</taxon>
        <taxon>Euteleostomi</taxon>
        <taxon>Actinopterygii</taxon>
        <taxon>Neopterygii</taxon>
        <taxon>Teleostei</taxon>
        <taxon>Notacanthiformes</taxon>
        <taxon>Halosauridae</taxon>
        <taxon>Aldrovandia</taxon>
    </lineage>
</organism>
<evidence type="ECO:0000313" key="13">
    <source>
        <dbReference type="Proteomes" id="UP001221898"/>
    </source>
</evidence>
<dbReference type="Pfam" id="PF13884">
    <property type="entry name" value="Peptidase_S74"/>
    <property type="match status" value="1"/>
</dbReference>
<dbReference type="EMBL" id="JAINUG010000087">
    <property type="protein sequence ID" value="KAJ8398839.1"/>
    <property type="molecule type" value="Genomic_DNA"/>
</dbReference>
<feature type="domain" description="Peptidase S74" evidence="11">
    <location>
        <begin position="221"/>
        <end position="329"/>
    </location>
</feature>
<dbReference type="InterPro" id="IPR008967">
    <property type="entry name" value="p53-like_TF_DNA-bd_sf"/>
</dbReference>
<dbReference type="InterPro" id="IPR051577">
    <property type="entry name" value="MRF-like"/>
</dbReference>
<dbReference type="PANTHER" id="PTHR13029:SF17">
    <property type="entry name" value="MYELIN REGULATORY FACTOR-LIKE PROTEIN"/>
    <property type="match status" value="1"/>
</dbReference>
<feature type="domain" description="NDT80" evidence="10">
    <location>
        <begin position="1"/>
        <end position="175"/>
    </location>
</feature>
<accession>A0AAD7SA76</accession>
<dbReference type="Pfam" id="PF13887">
    <property type="entry name" value="MYRF_ICA"/>
    <property type="match status" value="1"/>
</dbReference>
<dbReference type="InterPro" id="IPR030392">
    <property type="entry name" value="S74_ICA"/>
</dbReference>
<keyword evidence="13" id="KW-1185">Reference proteome</keyword>
<evidence type="ECO:0000256" key="9">
    <source>
        <dbReference type="SAM" id="Phobius"/>
    </source>
</evidence>
<dbReference type="Gene3D" id="2.60.40.1390">
    <property type="entry name" value="NDT80 DNA-binding domain"/>
    <property type="match status" value="1"/>
</dbReference>
<dbReference type="InterPro" id="IPR025719">
    <property type="entry name" value="MYRF_C2"/>
</dbReference>
<dbReference type="GO" id="GO:0005789">
    <property type="term" value="C:endoplasmic reticulum membrane"/>
    <property type="evidence" value="ECO:0007669"/>
    <property type="project" value="TreeGrafter"/>
</dbReference>
<dbReference type="FunFam" id="2.60.40.1390:FF:000001">
    <property type="entry name" value="Myelin gene regulatory factor"/>
    <property type="match status" value="1"/>
</dbReference>
<reference evidence="12" key="1">
    <citation type="journal article" date="2023" name="Science">
        <title>Genome structures resolve the early diversification of teleost fishes.</title>
        <authorList>
            <person name="Parey E."/>
            <person name="Louis A."/>
            <person name="Montfort J."/>
            <person name="Bouchez O."/>
            <person name="Roques C."/>
            <person name="Iampietro C."/>
            <person name="Lluch J."/>
            <person name="Castinel A."/>
            <person name="Donnadieu C."/>
            <person name="Desvignes T."/>
            <person name="Floi Bucao C."/>
            <person name="Jouanno E."/>
            <person name="Wen M."/>
            <person name="Mejri S."/>
            <person name="Dirks R."/>
            <person name="Jansen H."/>
            <person name="Henkel C."/>
            <person name="Chen W.J."/>
            <person name="Zahm M."/>
            <person name="Cabau C."/>
            <person name="Klopp C."/>
            <person name="Thompson A.W."/>
            <person name="Robinson-Rechavi M."/>
            <person name="Braasch I."/>
            <person name="Lecointre G."/>
            <person name="Bobe J."/>
            <person name="Postlethwait J.H."/>
            <person name="Berthelot C."/>
            <person name="Roest Crollius H."/>
            <person name="Guiguen Y."/>
        </authorList>
    </citation>
    <scope>NUCLEOTIDE SEQUENCE</scope>
    <source>
        <strain evidence="12">NC1722</strain>
    </source>
</reference>
<dbReference type="InterPro" id="IPR026932">
    <property type="entry name" value="MYRF_ICA"/>
</dbReference>
<dbReference type="GO" id="GO:0045893">
    <property type="term" value="P:positive regulation of DNA-templated transcription"/>
    <property type="evidence" value="ECO:0007669"/>
    <property type="project" value="TreeGrafter"/>
</dbReference>
<dbReference type="GO" id="GO:0005634">
    <property type="term" value="C:nucleus"/>
    <property type="evidence" value="ECO:0007669"/>
    <property type="project" value="TreeGrafter"/>
</dbReference>
<keyword evidence="5 7" id="KW-0238">DNA-binding</keyword>
<keyword evidence="6 9" id="KW-0472">Membrane</keyword>
<evidence type="ECO:0000256" key="1">
    <source>
        <dbReference type="ARBA" id="ARBA00004167"/>
    </source>
</evidence>
<feature type="compositionally biased region" description="Polar residues" evidence="8">
    <location>
        <begin position="375"/>
        <end position="385"/>
    </location>
</feature>
<dbReference type="PROSITE" id="PS51517">
    <property type="entry name" value="NDT80"/>
    <property type="match status" value="1"/>
</dbReference>
<dbReference type="InterPro" id="IPR024061">
    <property type="entry name" value="NDT80_DNA-bd_dom"/>
</dbReference>
<comment type="similarity">
    <text evidence="2">Belongs to the MRF family.</text>
</comment>
<keyword evidence="3 9" id="KW-0812">Transmembrane</keyword>
<dbReference type="Pfam" id="PF05224">
    <property type="entry name" value="NDT80_PhoG"/>
    <property type="match status" value="1"/>
</dbReference>
<feature type="transmembrane region" description="Helical" evidence="9">
    <location>
        <begin position="414"/>
        <end position="439"/>
    </location>
</feature>
<evidence type="ECO:0000256" key="4">
    <source>
        <dbReference type="ARBA" id="ARBA00022989"/>
    </source>
</evidence>
<feature type="DNA-binding region" description="NDT80" evidence="7">
    <location>
        <begin position="1"/>
        <end position="175"/>
    </location>
</feature>
<comment type="caution">
    <text evidence="12">The sequence shown here is derived from an EMBL/GenBank/DDBJ whole genome shotgun (WGS) entry which is preliminary data.</text>
</comment>
<keyword evidence="4 9" id="KW-1133">Transmembrane helix</keyword>
<protein>
    <recommendedName>
        <fullName evidence="14">Myelin regulatory factor-like protein</fullName>
    </recommendedName>
</protein>
<sequence>MLGDKGCPGTFVVHPPPPKCTYTLRPSRICQKKNHFQVTVHIGIAESPTCVRTPSGPKPINSFHLKVFGVKLETPNHLITIEQSQSDRSKKPFLPVRVNLPGEKITKVTLGRLHFSETTANNMRKKGKPNPDQRYFMLVVALCATVQEESHLLAAHMSERIIVRASNPGQFESDSEVLWQRGQSSDTVVCHGRVGVNTDAPDEALVVCGNLKVMGTVMHPSDRRAKQNIQEVDPTDQLKRIAQMRIVEYDYKPEFATKMGIDQVHETGVIAQEVKELLPSAVREAGDITFTDGEKIHNFLMVDKEQIFMENVGAVKQLCKLTDNLETRIQELEVWNKQLAKLKSKGSLRCSNASLRCSNASLRCSNANMRCSNANMPRKLSGNSSAPPPQKPTPLQSAKEYLSEKYSHCLHHKVFQATIITLVATMAFCVISILALYMLTIHEDEPLLPGDSSTSHPLLPTSSVVPTPTTPSSWPPDVDFCRLLTCGQVYCCPSDSNHSTPATMPPQIIPTNSPLEAERKEHLHEILQNAKDWTNTTIQFISIRENQQMIDQQYCVEGNCGHGNYTYIIPISKFIPIDMPITLQMNTTELLVVHLCHSDDTSVCSSVMDLSQDHGNTVSNTQGYLHEWTLPAAYLSRSSFHFRVTVAGQANCITDHNYVEALFTDYHFHFYRRCQ</sequence>
<gene>
    <name evidence="12" type="ORF">AAFF_G00417470</name>
</gene>
<dbReference type="PANTHER" id="PTHR13029">
    <property type="match status" value="1"/>
</dbReference>
<evidence type="ECO:0008006" key="14">
    <source>
        <dbReference type="Google" id="ProtNLM"/>
    </source>
</evidence>
<dbReference type="AlphaFoldDB" id="A0AAD7SA76"/>
<dbReference type="GO" id="GO:0016540">
    <property type="term" value="P:protein autoprocessing"/>
    <property type="evidence" value="ECO:0007669"/>
    <property type="project" value="InterPro"/>
</dbReference>
<feature type="region of interest" description="Disordered" evidence="8">
    <location>
        <begin position="375"/>
        <end position="397"/>
    </location>
</feature>
<evidence type="ECO:0000256" key="7">
    <source>
        <dbReference type="PROSITE-ProRule" id="PRU00850"/>
    </source>
</evidence>
<dbReference type="GO" id="GO:0043565">
    <property type="term" value="F:sequence-specific DNA binding"/>
    <property type="evidence" value="ECO:0007669"/>
    <property type="project" value="TreeGrafter"/>
</dbReference>
<evidence type="ECO:0000259" key="11">
    <source>
        <dbReference type="PROSITE" id="PS51688"/>
    </source>
</evidence>
<evidence type="ECO:0000256" key="2">
    <source>
        <dbReference type="ARBA" id="ARBA00008221"/>
    </source>
</evidence>
<evidence type="ECO:0000259" key="10">
    <source>
        <dbReference type="PROSITE" id="PS51517"/>
    </source>
</evidence>
<dbReference type="InterPro" id="IPR037141">
    <property type="entry name" value="NDT80_DNA-bd_dom_sf"/>
</dbReference>
<evidence type="ECO:0000256" key="8">
    <source>
        <dbReference type="SAM" id="MobiDB-lite"/>
    </source>
</evidence>
<evidence type="ECO:0000256" key="5">
    <source>
        <dbReference type="ARBA" id="ARBA00023125"/>
    </source>
</evidence>
<evidence type="ECO:0000256" key="6">
    <source>
        <dbReference type="ARBA" id="ARBA00023136"/>
    </source>
</evidence>
<proteinExistence type="inferred from homology"/>
<feature type="region of interest" description="Disordered" evidence="8">
    <location>
        <begin position="452"/>
        <end position="471"/>
    </location>
</feature>
<dbReference type="GO" id="GO:0003700">
    <property type="term" value="F:DNA-binding transcription factor activity"/>
    <property type="evidence" value="ECO:0007669"/>
    <property type="project" value="UniProtKB-UniRule"/>
</dbReference>
<name>A0AAD7SA76_9TELE</name>
<dbReference type="Pfam" id="PF13888">
    <property type="entry name" value="MRF_C2"/>
    <property type="match status" value="1"/>
</dbReference>
<evidence type="ECO:0000313" key="12">
    <source>
        <dbReference type="EMBL" id="KAJ8398839.1"/>
    </source>
</evidence>
<dbReference type="Proteomes" id="UP001221898">
    <property type="component" value="Unassembled WGS sequence"/>
</dbReference>
<dbReference type="CDD" id="cd10144">
    <property type="entry name" value="Peptidase_S74_CIMCD"/>
    <property type="match status" value="1"/>
</dbReference>
<evidence type="ECO:0000256" key="3">
    <source>
        <dbReference type="ARBA" id="ARBA00022692"/>
    </source>
</evidence>
<dbReference type="PROSITE" id="PS51688">
    <property type="entry name" value="ICA"/>
    <property type="match status" value="1"/>
</dbReference>